<proteinExistence type="predicted"/>
<dbReference type="AlphaFoldDB" id="F4BKD0"/>
<dbReference type="Pfam" id="PF11685">
    <property type="entry name" value="DUF3281"/>
    <property type="match status" value="1"/>
</dbReference>
<dbReference type="KEGG" id="fcn:FN3523_0767"/>
<dbReference type="Proteomes" id="UP000008303">
    <property type="component" value="Chromosome"/>
</dbReference>
<dbReference type="PROSITE" id="PS51257">
    <property type="entry name" value="PROKAR_LIPOPROTEIN"/>
    <property type="match status" value="1"/>
</dbReference>
<protein>
    <recommendedName>
        <fullName evidence="3">Lipoprotein</fullName>
    </recommendedName>
</protein>
<evidence type="ECO:0000313" key="1">
    <source>
        <dbReference type="EMBL" id="AEB28624.1"/>
    </source>
</evidence>
<dbReference type="EMBL" id="CP002558">
    <property type="protein sequence ID" value="AEB28624.1"/>
    <property type="molecule type" value="Genomic_DNA"/>
</dbReference>
<dbReference type="HOGENOM" id="CLU_088189_0_0_6"/>
<name>F4BKD0_9GAMM</name>
<accession>F4BKD0</accession>
<dbReference type="PATRIC" id="fig|676032.3.peg.770"/>
<reference evidence="2" key="1">
    <citation type="journal article" date="2011" name="Appl. Environ. Microbiol.">
        <title>Common ancestry and novel genetic traits of Francisella novicida-like isolates from North America and Australia as revealed by comparative genomic analyses.</title>
        <authorList>
            <person name="Siddaramappa S."/>
            <person name="Challacombe J.F."/>
            <person name="Petersen J.M."/>
            <person name="Pillai S."/>
            <person name="Hogg G."/>
            <person name="Kuske C.R."/>
        </authorList>
    </citation>
    <scope>NUCLEOTIDE SEQUENCE [LARGE SCALE GENOMIC DNA]</scope>
    <source>
        <strain evidence="2">3523</strain>
    </source>
</reference>
<evidence type="ECO:0008006" key="3">
    <source>
        <dbReference type="Google" id="ProtNLM"/>
    </source>
</evidence>
<gene>
    <name evidence="1" type="ordered locus">FN3523_0767</name>
</gene>
<dbReference type="RefSeq" id="WP_014548075.1">
    <property type="nucleotide sequence ID" value="NC_017449.1"/>
</dbReference>
<evidence type="ECO:0000313" key="2">
    <source>
        <dbReference type="Proteomes" id="UP000008303"/>
    </source>
</evidence>
<organism evidence="1 2">
    <name type="scientific">Francisella hispaniensis</name>
    <dbReference type="NCBI Taxonomy" id="622488"/>
    <lineage>
        <taxon>Bacteria</taxon>
        <taxon>Pseudomonadati</taxon>
        <taxon>Pseudomonadota</taxon>
        <taxon>Gammaproteobacteria</taxon>
        <taxon>Thiotrichales</taxon>
        <taxon>Francisellaceae</taxon>
        <taxon>Francisella</taxon>
    </lineage>
</organism>
<dbReference type="InterPro" id="IPR021699">
    <property type="entry name" value="DUF3281"/>
</dbReference>
<sequence length="286" mass="31254">MKSNNILIIKKKLLISAAIVSTATLLGSCGKTETANELRIVDECNENNDLCRFELADTQVSRYTNVFGKNIERVQSQTPLNDMQGTIRWDAPAGASFADNSEVQSELGASCQDNVCTQNSKSTAFKLPVGSNTIRTSGTVTIDGKTFDLATDVPPLVINTSVAHNSGEHVFPTELNSLTLQKIVDHLNENRYSAHGVFLADGNNIKIICEPGYVWLDEVDPSYGQEFVSKIGRSVSVVTHIKGKKSKEQFVAARYLNSVDTLNGFSLDNSGDNRTWTIGCWSVKDI</sequence>